<dbReference type="GO" id="GO:0006629">
    <property type="term" value="P:lipid metabolic process"/>
    <property type="evidence" value="ECO:0007669"/>
    <property type="project" value="InterPro"/>
</dbReference>
<feature type="domain" description="Wax synthase" evidence="9">
    <location>
        <begin position="201"/>
        <end position="286"/>
    </location>
</feature>
<evidence type="ECO:0000313" key="11">
    <source>
        <dbReference type="Proteomes" id="UP000316726"/>
    </source>
</evidence>
<protein>
    <recommendedName>
        <fullName evidence="9">Wax synthase domain-containing protein</fullName>
    </recommendedName>
</protein>
<dbReference type="PANTHER" id="PTHR31595:SF57">
    <property type="entry name" value="OS04G0481900 PROTEIN"/>
    <property type="match status" value="1"/>
</dbReference>
<dbReference type="GO" id="GO:0016020">
    <property type="term" value="C:membrane"/>
    <property type="evidence" value="ECO:0007669"/>
    <property type="project" value="UniProtKB-SubCell"/>
</dbReference>
<evidence type="ECO:0000256" key="1">
    <source>
        <dbReference type="ARBA" id="ARBA00004141"/>
    </source>
</evidence>
<accession>A0A5B8MTS1</accession>
<evidence type="ECO:0000256" key="4">
    <source>
        <dbReference type="ARBA" id="ARBA00022679"/>
    </source>
</evidence>
<keyword evidence="5 8" id="KW-0812">Transmembrane</keyword>
<name>A0A5B8MTS1_9CHLO</name>
<dbReference type="Pfam" id="PF13813">
    <property type="entry name" value="MBOAT_2"/>
    <property type="match status" value="1"/>
</dbReference>
<dbReference type="AlphaFoldDB" id="A0A5B8MTS1"/>
<evidence type="ECO:0000259" key="9">
    <source>
        <dbReference type="Pfam" id="PF13813"/>
    </source>
</evidence>
<comment type="pathway">
    <text evidence="2">Secondary metabolite biosynthesis.</text>
</comment>
<evidence type="ECO:0000256" key="3">
    <source>
        <dbReference type="ARBA" id="ARBA00007282"/>
    </source>
</evidence>
<dbReference type="GO" id="GO:0008374">
    <property type="term" value="F:O-acyltransferase activity"/>
    <property type="evidence" value="ECO:0007669"/>
    <property type="project" value="InterPro"/>
</dbReference>
<feature type="transmembrane region" description="Helical" evidence="8">
    <location>
        <begin position="20"/>
        <end position="38"/>
    </location>
</feature>
<evidence type="ECO:0000256" key="6">
    <source>
        <dbReference type="ARBA" id="ARBA00022989"/>
    </source>
</evidence>
<sequence>MASWLSFKHPPSSGDGDHGTRLVLALSVLAAGLMVLASRRERPGVGRLILVLPYMVVGLFVPLIVSREQVVARAVLAGQFAWWSNFKVLAFSFGRGPLTLVDQDLVSFAMVLLLPFSPRPGKDKAGGHPLRDQLAEYGGKVIAKGIVLCGVVSLLSKNSYNRYVMDFIFCFGLYALLGIVEDGLGCISATVLNNLPVERSFQLFYASASLREFWSLRWNQHVAKLLKVVVYDPIMEGELVRKGTAKQRRRRSLGRTSLATLACFAMSGIMHEVCFAYVSGGVVTWSWLKYFSFQGFYVLAESLLHKRFGKPPKAFAIPVTLSFLLYTGEAHFFKPLRDHGIDMAIVNNIAGLLERL</sequence>
<dbReference type="InterPro" id="IPR032805">
    <property type="entry name" value="Wax_synthase_dom"/>
</dbReference>
<dbReference type="EMBL" id="CP031044">
    <property type="protein sequence ID" value="QDZ23781.1"/>
    <property type="molecule type" value="Genomic_DNA"/>
</dbReference>
<evidence type="ECO:0000256" key="2">
    <source>
        <dbReference type="ARBA" id="ARBA00005179"/>
    </source>
</evidence>
<reference evidence="10 11" key="1">
    <citation type="submission" date="2018-07" db="EMBL/GenBank/DDBJ databases">
        <title>The complete nuclear genome of the prasinophyte Chloropicon primus (CCMP1205).</title>
        <authorList>
            <person name="Pombert J.-F."/>
            <person name="Otis C."/>
            <person name="Turmel M."/>
            <person name="Lemieux C."/>
        </authorList>
    </citation>
    <scope>NUCLEOTIDE SEQUENCE [LARGE SCALE GENOMIC DNA]</scope>
    <source>
        <strain evidence="10 11">CCMP1205</strain>
    </source>
</reference>
<gene>
    <name evidence="10" type="ORF">A3770_11p62990</name>
</gene>
<feature type="transmembrane region" description="Helical" evidence="8">
    <location>
        <begin position="258"/>
        <end position="278"/>
    </location>
</feature>
<keyword evidence="11" id="KW-1185">Reference proteome</keyword>
<comment type="similarity">
    <text evidence="3">Belongs to the wax synthase family.</text>
</comment>
<dbReference type="STRING" id="1764295.A0A5B8MTS1"/>
<evidence type="ECO:0000313" key="10">
    <source>
        <dbReference type="EMBL" id="QDZ23781.1"/>
    </source>
</evidence>
<keyword evidence="7 8" id="KW-0472">Membrane</keyword>
<keyword evidence="6 8" id="KW-1133">Transmembrane helix</keyword>
<proteinExistence type="inferred from homology"/>
<evidence type="ECO:0000256" key="5">
    <source>
        <dbReference type="ARBA" id="ARBA00022692"/>
    </source>
</evidence>
<feature type="transmembrane region" description="Helical" evidence="8">
    <location>
        <begin position="45"/>
        <end position="64"/>
    </location>
</feature>
<dbReference type="PANTHER" id="PTHR31595">
    <property type="entry name" value="LONG-CHAIN-ALCOHOL O-FATTY-ACYLTRANSFERASE 3-RELATED"/>
    <property type="match status" value="1"/>
</dbReference>
<comment type="subcellular location">
    <subcellularLocation>
        <location evidence="1">Membrane</location>
        <topology evidence="1">Multi-pass membrane protein</topology>
    </subcellularLocation>
</comment>
<dbReference type="InterPro" id="IPR044851">
    <property type="entry name" value="Wax_synthase"/>
</dbReference>
<evidence type="ECO:0000256" key="8">
    <source>
        <dbReference type="SAM" id="Phobius"/>
    </source>
</evidence>
<dbReference type="Proteomes" id="UP000316726">
    <property type="component" value="Chromosome 11"/>
</dbReference>
<evidence type="ECO:0000256" key="7">
    <source>
        <dbReference type="ARBA" id="ARBA00023136"/>
    </source>
</evidence>
<organism evidence="10 11">
    <name type="scientific">Chloropicon primus</name>
    <dbReference type="NCBI Taxonomy" id="1764295"/>
    <lineage>
        <taxon>Eukaryota</taxon>
        <taxon>Viridiplantae</taxon>
        <taxon>Chlorophyta</taxon>
        <taxon>Chloropicophyceae</taxon>
        <taxon>Chloropicales</taxon>
        <taxon>Chloropicaceae</taxon>
        <taxon>Chloropicon</taxon>
    </lineage>
</organism>
<keyword evidence="4" id="KW-0808">Transferase</keyword>
<dbReference type="OrthoDB" id="1077582at2759"/>